<keyword evidence="5 7" id="KW-1133">Transmembrane helix</keyword>
<dbReference type="SUPFAM" id="SSF161098">
    <property type="entry name" value="MetI-like"/>
    <property type="match status" value="1"/>
</dbReference>
<evidence type="ECO:0000259" key="8">
    <source>
        <dbReference type="PROSITE" id="PS50928"/>
    </source>
</evidence>
<dbReference type="Pfam" id="PF00528">
    <property type="entry name" value="BPD_transp_1"/>
    <property type="match status" value="1"/>
</dbReference>
<evidence type="ECO:0000256" key="7">
    <source>
        <dbReference type="RuleBase" id="RU363032"/>
    </source>
</evidence>
<feature type="transmembrane region" description="Helical" evidence="7">
    <location>
        <begin position="281"/>
        <end position="304"/>
    </location>
</feature>
<evidence type="ECO:0000256" key="1">
    <source>
        <dbReference type="ARBA" id="ARBA00004651"/>
    </source>
</evidence>
<keyword evidence="4 7" id="KW-0812">Transmembrane</keyword>
<dbReference type="GO" id="GO:0005886">
    <property type="term" value="C:plasma membrane"/>
    <property type="evidence" value="ECO:0007669"/>
    <property type="project" value="UniProtKB-SubCell"/>
</dbReference>
<evidence type="ECO:0000256" key="6">
    <source>
        <dbReference type="ARBA" id="ARBA00023136"/>
    </source>
</evidence>
<dbReference type="AlphaFoldDB" id="A0A261RZJ5"/>
<dbReference type="InterPro" id="IPR000515">
    <property type="entry name" value="MetI-like"/>
</dbReference>
<organism evidence="9 10">
    <name type="scientific">Bordetella genomosp. 10</name>
    <dbReference type="NCBI Taxonomy" id="1416804"/>
    <lineage>
        <taxon>Bacteria</taxon>
        <taxon>Pseudomonadati</taxon>
        <taxon>Pseudomonadota</taxon>
        <taxon>Betaproteobacteria</taxon>
        <taxon>Burkholderiales</taxon>
        <taxon>Alcaligenaceae</taxon>
        <taxon>Bordetella</taxon>
    </lineage>
</organism>
<dbReference type="PANTHER" id="PTHR43163">
    <property type="entry name" value="DIPEPTIDE TRANSPORT SYSTEM PERMEASE PROTEIN DPPB-RELATED"/>
    <property type="match status" value="1"/>
</dbReference>
<dbReference type="GO" id="GO:0071916">
    <property type="term" value="F:dipeptide transmembrane transporter activity"/>
    <property type="evidence" value="ECO:0007669"/>
    <property type="project" value="TreeGrafter"/>
</dbReference>
<dbReference type="OrthoDB" id="9803623at2"/>
<reference evidence="10" key="1">
    <citation type="submission" date="2017-05" db="EMBL/GenBank/DDBJ databases">
        <title>Complete and WGS of Bordetella genogroups.</title>
        <authorList>
            <person name="Spilker T."/>
            <person name="Lipuma J."/>
        </authorList>
    </citation>
    <scope>NUCLEOTIDE SEQUENCE [LARGE SCALE GENOMIC DNA]</scope>
    <source>
        <strain evidence="10">AU16122</strain>
    </source>
</reference>
<feature type="domain" description="ABC transmembrane type-1" evidence="8">
    <location>
        <begin position="95"/>
        <end position="304"/>
    </location>
</feature>
<dbReference type="InterPro" id="IPR045621">
    <property type="entry name" value="BPD_transp_1_N"/>
</dbReference>
<sequence length="313" mass="34509">MLAYTCRRLLMTLPVMLFVALFVFGLLDLAPGDPAALLAGEDATPEAIEKIRETLGLNHSFLHRFADWIHAAVHGDLGTSLYTGLRVSDMIAQRIAPTFTLMAMTLLISVALAIPMGTLAAWKHNRWQDRGIMVFAVFIFSVPAFVVGYLLAWVFGLQLRWFPVQGYVPFSSGVWASLHTLVLPAFALGSVYVALITRITRATMLETLSQDYIHTARAKGVDNRTLLFRHALKNAAVPIVTVVGIGVALLISGTVVTETVFSIPGLGRLVVDAILRRDYPVIQGTVLLLSFLYVIVNLLVDLLYRAFDPRIKF</sequence>
<name>A0A261RZJ5_9BORD</name>
<comment type="subcellular location">
    <subcellularLocation>
        <location evidence="1 7">Cell membrane</location>
        <topology evidence="1 7">Multi-pass membrane protein</topology>
    </subcellularLocation>
</comment>
<dbReference type="Pfam" id="PF19300">
    <property type="entry name" value="BPD_transp_1_N"/>
    <property type="match status" value="1"/>
</dbReference>
<dbReference type="Gene3D" id="1.10.3720.10">
    <property type="entry name" value="MetI-like"/>
    <property type="match status" value="1"/>
</dbReference>
<evidence type="ECO:0000256" key="3">
    <source>
        <dbReference type="ARBA" id="ARBA00022475"/>
    </source>
</evidence>
<dbReference type="Proteomes" id="UP000216020">
    <property type="component" value="Unassembled WGS sequence"/>
</dbReference>
<evidence type="ECO:0000256" key="4">
    <source>
        <dbReference type="ARBA" id="ARBA00022692"/>
    </source>
</evidence>
<dbReference type="PROSITE" id="PS50928">
    <property type="entry name" value="ABC_TM1"/>
    <property type="match status" value="1"/>
</dbReference>
<keyword evidence="10" id="KW-1185">Reference proteome</keyword>
<keyword evidence="2 7" id="KW-0813">Transport</keyword>
<evidence type="ECO:0000256" key="2">
    <source>
        <dbReference type="ARBA" id="ARBA00022448"/>
    </source>
</evidence>
<dbReference type="EMBL" id="NEVM01000005">
    <property type="protein sequence ID" value="OZI30311.1"/>
    <property type="molecule type" value="Genomic_DNA"/>
</dbReference>
<feature type="transmembrane region" description="Helical" evidence="7">
    <location>
        <begin position="134"/>
        <end position="155"/>
    </location>
</feature>
<protein>
    <submittedName>
        <fullName evidence="9">Peptide ABC transporter</fullName>
    </submittedName>
</protein>
<feature type="transmembrane region" description="Helical" evidence="7">
    <location>
        <begin position="99"/>
        <end position="122"/>
    </location>
</feature>
<gene>
    <name evidence="9" type="ORF">CAL29_19890</name>
</gene>
<comment type="similarity">
    <text evidence="7">Belongs to the binding-protein-dependent transport system permease family.</text>
</comment>
<dbReference type="InterPro" id="IPR035906">
    <property type="entry name" value="MetI-like_sf"/>
</dbReference>
<comment type="caution">
    <text evidence="9">The sequence shown here is derived from an EMBL/GenBank/DDBJ whole genome shotgun (WGS) entry which is preliminary data.</text>
</comment>
<dbReference type="CDD" id="cd06261">
    <property type="entry name" value="TM_PBP2"/>
    <property type="match status" value="1"/>
</dbReference>
<evidence type="ECO:0000256" key="5">
    <source>
        <dbReference type="ARBA" id="ARBA00022989"/>
    </source>
</evidence>
<accession>A0A261RZJ5</accession>
<proteinExistence type="inferred from homology"/>
<keyword evidence="6 7" id="KW-0472">Membrane</keyword>
<dbReference type="PANTHER" id="PTHR43163:SF6">
    <property type="entry name" value="DIPEPTIDE TRANSPORT SYSTEM PERMEASE PROTEIN DPPB-RELATED"/>
    <property type="match status" value="1"/>
</dbReference>
<feature type="transmembrane region" description="Helical" evidence="7">
    <location>
        <begin position="9"/>
        <end position="27"/>
    </location>
</feature>
<feature type="transmembrane region" description="Helical" evidence="7">
    <location>
        <begin position="175"/>
        <end position="195"/>
    </location>
</feature>
<evidence type="ECO:0000313" key="10">
    <source>
        <dbReference type="Proteomes" id="UP000216020"/>
    </source>
</evidence>
<keyword evidence="3" id="KW-1003">Cell membrane</keyword>
<evidence type="ECO:0000313" key="9">
    <source>
        <dbReference type="EMBL" id="OZI30311.1"/>
    </source>
</evidence>
<feature type="transmembrane region" description="Helical" evidence="7">
    <location>
        <begin position="235"/>
        <end position="261"/>
    </location>
</feature>
<dbReference type="RefSeq" id="WP_094854740.1">
    <property type="nucleotide sequence ID" value="NZ_NEVM01000005.1"/>
</dbReference>